<evidence type="ECO:0000256" key="4">
    <source>
        <dbReference type="SAM" id="MobiDB-lite"/>
    </source>
</evidence>
<feature type="compositionally biased region" description="Polar residues" evidence="4">
    <location>
        <begin position="422"/>
        <end position="431"/>
    </location>
</feature>
<dbReference type="InterPro" id="IPR041492">
    <property type="entry name" value="HAD_2"/>
</dbReference>
<dbReference type="Pfam" id="PF13419">
    <property type="entry name" value="HAD_2"/>
    <property type="match status" value="1"/>
</dbReference>
<comment type="caution">
    <text evidence="5">The sequence shown here is derived from an EMBL/GenBank/DDBJ whole genome shotgun (WGS) entry which is preliminary data.</text>
</comment>
<keyword evidence="6" id="KW-1185">Reference proteome</keyword>
<feature type="coiled-coil region" evidence="3">
    <location>
        <begin position="44"/>
        <end position="96"/>
    </location>
</feature>
<feature type="coiled-coil region" evidence="3">
    <location>
        <begin position="350"/>
        <end position="387"/>
    </location>
</feature>
<dbReference type="InterPro" id="IPR008545">
    <property type="entry name" value="Web"/>
</dbReference>
<protein>
    <submittedName>
        <fullName evidence="5">Uncharacterized protein</fullName>
    </submittedName>
</protein>
<dbReference type="SUPFAM" id="SSF56784">
    <property type="entry name" value="HAD-like"/>
    <property type="match status" value="1"/>
</dbReference>
<comment type="similarity">
    <text evidence="1">Belongs to the WEB family.</text>
</comment>
<dbReference type="InterPro" id="IPR036412">
    <property type="entry name" value="HAD-like_sf"/>
</dbReference>
<accession>A0AAV1Y1S8</accession>
<evidence type="ECO:0000256" key="2">
    <source>
        <dbReference type="ARBA" id="ARBA00023054"/>
    </source>
</evidence>
<name>A0AAV1Y1S8_LUPLU</name>
<organism evidence="5 6">
    <name type="scientific">Lupinus luteus</name>
    <name type="common">European yellow lupine</name>
    <dbReference type="NCBI Taxonomy" id="3873"/>
    <lineage>
        <taxon>Eukaryota</taxon>
        <taxon>Viridiplantae</taxon>
        <taxon>Streptophyta</taxon>
        <taxon>Embryophyta</taxon>
        <taxon>Tracheophyta</taxon>
        <taxon>Spermatophyta</taxon>
        <taxon>Magnoliopsida</taxon>
        <taxon>eudicotyledons</taxon>
        <taxon>Gunneridae</taxon>
        <taxon>Pentapetalae</taxon>
        <taxon>rosids</taxon>
        <taxon>fabids</taxon>
        <taxon>Fabales</taxon>
        <taxon>Fabaceae</taxon>
        <taxon>Papilionoideae</taxon>
        <taxon>50 kb inversion clade</taxon>
        <taxon>genistoids sensu lato</taxon>
        <taxon>core genistoids</taxon>
        <taxon>Genisteae</taxon>
        <taxon>Lupinus</taxon>
    </lineage>
</organism>
<sequence length="831" mass="94405">MIRRVKMRAEIDTSPPFESVKEAVTRFGGSGPWIPLYRLPDAFNNIEDFDIKKVEEQAAELEKDLIVKELETLDVLEELGATKRIVEDLKQQIQKEAFKCFATPDRSNSYEQLGTPVIKMMNKENYKDIVNNQEHTLNGIELSQSSMSTKPDLILMDLNQAKMNLGQTINELETIQSSVEYLHKKMKKEKMFLERTCEKLASNFAAVTSQVETSCTFVNPTDIVRNFSSDSEQYNGMVETRSEVSKALPVFYEEHGFGIKNAEMRLLAAKKMEEAAKAAEAIALAEIKALSSAERLSAFSLPEPENFTFALPQCSPLNHKAQIPQESTLKKVIDSKFQFDETHNFKLTILKKLEEASEEVLHSKQVLKDALNKVESANRKQHAAEEALRKWIPEDDQKRKTLYNSIDYKFNQPRNFPGPPLQNVTRSTIPTNDPKKPVLRPTISMRDVLSRKQVPEGYGTRKEMEEDTERQKVALSQMLRALREDLTLPKNADKDGSDQKPLIPQRKKFGFIHISLPLTKQKHQIHSRLIQKFKRLGFVKNRLVARSSSGSKEFGSVNGFTPNKLFMQEAIGAEYGEGFETFRTDGPLKVDVDYLNDKLQEGFLKRIRYAMKPDEAYGLIFSWDNVVADTRVLKRKAWKQLASEEGKDIPEDGDIQRLMLYGGADQVLRKLERPKEGLKDWLEAVNTARIPCAVVSSLDRRNMVEALEVLGLSNYFQAIVTEEDGMESIAHRFLSAAVKLDRKPSKCVVFEDDPRGVTAAHNCTMMAVALIGAYPAYDLEQADLAVANFSELSVINLRRLFANKGSTFMDLQKQIIEKTPPKRKLTIDTIF</sequence>
<feature type="region of interest" description="Disordered" evidence="4">
    <location>
        <begin position="411"/>
        <end position="438"/>
    </location>
</feature>
<evidence type="ECO:0000256" key="3">
    <source>
        <dbReference type="SAM" id="Coils"/>
    </source>
</evidence>
<dbReference type="Gene3D" id="3.40.50.1000">
    <property type="entry name" value="HAD superfamily/HAD-like"/>
    <property type="match status" value="1"/>
</dbReference>
<dbReference type="CDD" id="cd07505">
    <property type="entry name" value="HAD_BPGM-like"/>
    <property type="match status" value="1"/>
</dbReference>
<reference evidence="5 6" key="1">
    <citation type="submission" date="2024-03" db="EMBL/GenBank/DDBJ databases">
        <authorList>
            <person name="Martinez-Hernandez J."/>
        </authorList>
    </citation>
    <scope>NUCLEOTIDE SEQUENCE [LARGE SCALE GENOMIC DNA]</scope>
</reference>
<dbReference type="AlphaFoldDB" id="A0AAV1Y1S8"/>
<dbReference type="Pfam" id="PF05701">
    <property type="entry name" value="WEMBL"/>
    <property type="match status" value="2"/>
</dbReference>
<dbReference type="EMBL" id="CAXHTB010000020">
    <property type="protein sequence ID" value="CAL0327935.1"/>
    <property type="molecule type" value="Genomic_DNA"/>
</dbReference>
<dbReference type="PANTHER" id="PTHR47858:SF2">
    <property type="entry name" value="HALOACID DEHALOGENASE-LIKE HYDROLASE (HAD) SUPERFAMILY PROTEIN"/>
    <property type="match status" value="1"/>
</dbReference>
<evidence type="ECO:0000256" key="1">
    <source>
        <dbReference type="ARBA" id="ARBA00005485"/>
    </source>
</evidence>
<keyword evidence="2 3" id="KW-0175">Coiled coil</keyword>
<proteinExistence type="inferred from homology"/>
<gene>
    <name evidence="5" type="ORF">LLUT_LOCUS28995</name>
</gene>
<dbReference type="PANTHER" id="PTHR47858">
    <property type="entry name" value="HALOACID DEHALOGENASE-LIKE HYDROLASE (HAD) SUPERFAMILY PROTEIN"/>
    <property type="match status" value="1"/>
</dbReference>
<dbReference type="Proteomes" id="UP001497480">
    <property type="component" value="Unassembled WGS sequence"/>
</dbReference>
<dbReference type="InterPro" id="IPR023214">
    <property type="entry name" value="HAD_sf"/>
</dbReference>
<evidence type="ECO:0000313" key="5">
    <source>
        <dbReference type="EMBL" id="CAL0327935.1"/>
    </source>
</evidence>
<evidence type="ECO:0000313" key="6">
    <source>
        <dbReference type="Proteomes" id="UP001497480"/>
    </source>
</evidence>